<gene>
    <name evidence="3" type="ORF">ACFPT7_01505</name>
</gene>
<feature type="compositionally biased region" description="Pro residues" evidence="1">
    <location>
        <begin position="117"/>
        <end position="127"/>
    </location>
</feature>
<dbReference type="EMBL" id="JBHSPH010000001">
    <property type="protein sequence ID" value="MFC5860962.1"/>
    <property type="molecule type" value="Genomic_DNA"/>
</dbReference>
<organism evidence="3 4">
    <name type="scientific">Acidicapsa dinghuensis</name>
    <dbReference type="NCBI Taxonomy" id="2218256"/>
    <lineage>
        <taxon>Bacteria</taxon>
        <taxon>Pseudomonadati</taxon>
        <taxon>Acidobacteriota</taxon>
        <taxon>Terriglobia</taxon>
        <taxon>Terriglobales</taxon>
        <taxon>Acidobacteriaceae</taxon>
        <taxon>Acidicapsa</taxon>
    </lineage>
</organism>
<feature type="chain" id="PRO_5045063381" evidence="2">
    <location>
        <begin position="23"/>
        <end position="298"/>
    </location>
</feature>
<feature type="compositionally biased region" description="Low complexity" evidence="1">
    <location>
        <begin position="48"/>
        <end position="62"/>
    </location>
</feature>
<reference evidence="4" key="1">
    <citation type="journal article" date="2019" name="Int. J. Syst. Evol. Microbiol.">
        <title>The Global Catalogue of Microorganisms (GCM) 10K type strain sequencing project: providing services to taxonomists for standard genome sequencing and annotation.</title>
        <authorList>
            <consortium name="The Broad Institute Genomics Platform"/>
            <consortium name="The Broad Institute Genome Sequencing Center for Infectious Disease"/>
            <person name="Wu L."/>
            <person name="Ma J."/>
        </authorList>
    </citation>
    <scope>NUCLEOTIDE SEQUENCE [LARGE SCALE GENOMIC DNA]</scope>
    <source>
        <strain evidence="4">JCM 4087</strain>
    </source>
</reference>
<name>A0ABW1E9G7_9BACT</name>
<dbReference type="RefSeq" id="WP_263334755.1">
    <property type="nucleotide sequence ID" value="NZ_JAGSYH010000002.1"/>
</dbReference>
<feature type="region of interest" description="Disordered" evidence="1">
    <location>
        <begin position="41"/>
        <end position="129"/>
    </location>
</feature>
<dbReference type="PROSITE" id="PS51257">
    <property type="entry name" value="PROKAR_LIPOPROTEIN"/>
    <property type="match status" value="1"/>
</dbReference>
<proteinExistence type="predicted"/>
<dbReference type="Proteomes" id="UP001596091">
    <property type="component" value="Unassembled WGS sequence"/>
</dbReference>
<evidence type="ECO:0000256" key="2">
    <source>
        <dbReference type="SAM" id="SignalP"/>
    </source>
</evidence>
<feature type="compositionally biased region" description="Low complexity" evidence="1">
    <location>
        <begin position="73"/>
        <end position="116"/>
    </location>
</feature>
<keyword evidence="2" id="KW-0732">Signal</keyword>
<evidence type="ECO:0000313" key="3">
    <source>
        <dbReference type="EMBL" id="MFC5860962.1"/>
    </source>
</evidence>
<feature type="signal peptide" evidence="2">
    <location>
        <begin position="1"/>
        <end position="22"/>
    </location>
</feature>
<evidence type="ECO:0000313" key="4">
    <source>
        <dbReference type="Proteomes" id="UP001596091"/>
    </source>
</evidence>
<evidence type="ECO:0000256" key="1">
    <source>
        <dbReference type="SAM" id="MobiDB-lite"/>
    </source>
</evidence>
<accession>A0ABW1E9G7</accession>
<keyword evidence="4" id="KW-1185">Reference proteome</keyword>
<protein>
    <submittedName>
        <fullName evidence="3">Uncharacterized protein</fullName>
    </submittedName>
</protein>
<comment type="caution">
    <text evidence="3">The sequence shown here is derived from an EMBL/GenBank/DDBJ whole genome shotgun (WGS) entry which is preliminary data.</text>
</comment>
<sequence>MKISPRAQISLFVAAAVIALGAAGCKSKQQQAIDQAQAQAAKTGQPQTITTTDSNGNTVTTTVQPPAPGQKEGAVTTTVTPKPAAGTAASSAATSSGATGSDASASGGQTAGSATPQPAPAPAPPPTIEVAAGTPLTIRINERLSARRSHAGERFTGEVVDPVMDSAGNAVIPKGAPVTGKVVFAKAAGHFKGAAHLDLRLTSLTLNGKEYPLDTKSVQRSKKGKGKRTGAFIGGGTGLGLLLGGVAGGGSGALIGGLAGAGAGTAGAGLTGNRDLVIPSESIVRFKLADDLEIQTAG</sequence>